<dbReference type="RefSeq" id="WP_259870500.1">
    <property type="nucleotide sequence ID" value="NZ_JAMQJZ010000019.1"/>
</dbReference>
<comment type="caution">
    <text evidence="1">The sequence shown here is derived from an EMBL/GenBank/DDBJ whole genome shotgun (WGS) entry which is preliminary data.</text>
</comment>
<evidence type="ECO:0000313" key="1">
    <source>
        <dbReference type="EMBL" id="MDC3422343.1"/>
    </source>
</evidence>
<sequence length="175" mass="20669">MKTLNRIVSSLIILVSIAFFFQSFTQLSQNKHIISEKNDYNKVTLETKRHGLFEPAVSPTATKPSIEAVKKLYKDKFEKLEAKIQTRLDSLIEIAYQEYNNEEINLFIFLNKYKEKANDLERKSDEEFHTVLGQLERDLEGYGYSQSMLKEFENTYESTKKAKKENMFKRFLEEI</sequence>
<evidence type="ECO:0000313" key="2">
    <source>
        <dbReference type="Proteomes" id="UP001145072"/>
    </source>
</evidence>
<dbReference type="AlphaFoldDB" id="A0A9X3WPG8"/>
<keyword evidence="2" id="KW-1185">Reference proteome</keyword>
<organism evidence="1 2">
    <name type="scientific">Aquibacillus koreensis</name>
    <dbReference type="NCBI Taxonomy" id="279446"/>
    <lineage>
        <taxon>Bacteria</taxon>
        <taxon>Bacillati</taxon>
        <taxon>Bacillota</taxon>
        <taxon>Bacilli</taxon>
        <taxon>Bacillales</taxon>
        <taxon>Bacillaceae</taxon>
        <taxon>Aquibacillus</taxon>
    </lineage>
</organism>
<proteinExistence type="predicted"/>
<dbReference type="Proteomes" id="UP001145072">
    <property type="component" value="Unassembled WGS sequence"/>
</dbReference>
<accession>A0A9X3WPG8</accession>
<protein>
    <submittedName>
        <fullName evidence="1">Uncharacterized protein</fullName>
    </submittedName>
</protein>
<reference evidence="1" key="1">
    <citation type="submission" date="2022-06" db="EMBL/GenBank/DDBJ databases">
        <title>Aquibacillus sp. a new bacterium isolated from soil saline samples.</title>
        <authorList>
            <person name="Galisteo C."/>
            <person name="De La Haba R."/>
            <person name="Sanchez-Porro C."/>
            <person name="Ventosa A."/>
        </authorList>
    </citation>
    <scope>NUCLEOTIDE SEQUENCE</scope>
    <source>
        <strain evidence="1">JCM 12387</strain>
    </source>
</reference>
<name>A0A9X3WPG8_9BACI</name>
<gene>
    <name evidence="1" type="ORF">NC661_18485</name>
</gene>
<dbReference type="EMBL" id="JAMQJZ010000019">
    <property type="protein sequence ID" value="MDC3422343.1"/>
    <property type="molecule type" value="Genomic_DNA"/>
</dbReference>